<keyword evidence="4" id="KW-0732">Signal</keyword>
<dbReference type="Gene3D" id="1.20.58.390">
    <property type="entry name" value="Neurotransmitter-gated ion-channel transmembrane domain"/>
    <property type="match status" value="1"/>
</dbReference>
<keyword evidence="5" id="KW-0472">Membrane</keyword>
<comment type="subcellular location">
    <subcellularLocation>
        <location evidence="1">Cell envelope</location>
    </subcellularLocation>
</comment>
<dbReference type="Proteomes" id="UP000249061">
    <property type="component" value="Unassembled WGS sequence"/>
</dbReference>
<feature type="transmembrane region" description="Helical" evidence="5">
    <location>
        <begin position="218"/>
        <end position="235"/>
    </location>
</feature>
<dbReference type="GO" id="GO:0016020">
    <property type="term" value="C:membrane"/>
    <property type="evidence" value="ECO:0007669"/>
    <property type="project" value="InterPro"/>
</dbReference>
<comment type="caution">
    <text evidence="7">The sequence shown here is derived from an EMBL/GenBank/DDBJ whole genome shotgun (WGS) entry which is preliminary data.</text>
</comment>
<dbReference type="Gene3D" id="3.90.76.10">
    <property type="entry name" value="Dipeptide-binding Protein, Domain 1"/>
    <property type="match status" value="1"/>
</dbReference>
<reference evidence="7 8" key="1">
    <citation type="submission" date="2017-08" db="EMBL/GenBank/DDBJ databases">
        <title>Infants hospitalized years apart are colonized by the same room-sourced microbial strains.</title>
        <authorList>
            <person name="Brooks B."/>
            <person name="Olm M.R."/>
            <person name="Firek B.A."/>
            <person name="Baker R."/>
            <person name="Thomas B.C."/>
            <person name="Morowitz M.J."/>
            <person name="Banfield J.F."/>
        </authorList>
    </citation>
    <scope>NUCLEOTIDE SEQUENCE [LARGE SCALE GENOMIC DNA]</scope>
    <source>
        <strain evidence="7">S2_003_000_R2_14</strain>
    </source>
</reference>
<feature type="transmembrane region" description="Helical" evidence="5">
    <location>
        <begin position="190"/>
        <end position="211"/>
    </location>
</feature>
<dbReference type="Gene3D" id="3.10.105.10">
    <property type="entry name" value="Dipeptide-binding Protein, Domain 3"/>
    <property type="match status" value="1"/>
</dbReference>
<dbReference type="PANTHER" id="PTHR30290:SF10">
    <property type="entry name" value="PERIPLASMIC OLIGOPEPTIDE-BINDING PROTEIN-RELATED"/>
    <property type="match status" value="1"/>
</dbReference>
<name>A0A2W5V0H3_9BACT</name>
<evidence type="ECO:0000256" key="5">
    <source>
        <dbReference type="SAM" id="Phobius"/>
    </source>
</evidence>
<proteinExistence type="inferred from homology"/>
<dbReference type="InterPro" id="IPR036719">
    <property type="entry name" value="Neuro-gated_channel_TM_sf"/>
</dbReference>
<dbReference type="PANTHER" id="PTHR30290">
    <property type="entry name" value="PERIPLASMIC BINDING COMPONENT OF ABC TRANSPORTER"/>
    <property type="match status" value="1"/>
</dbReference>
<dbReference type="GO" id="GO:0030313">
    <property type="term" value="C:cell envelope"/>
    <property type="evidence" value="ECO:0007669"/>
    <property type="project" value="UniProtKB-SubCell"/>
</dbReference>
<feature type="domain" description="Solute-binding protein family 5" evidence="6">
    <location>
        <begin position="381"/>
        <end position="591"/>
    </location>
</feature>
<feature type="transmembrane region" description="Helical" evidence="5">
    <location>
        <begin position="255"/>
        <end position="276"/>
    </location>
</feature>
<evidence type="ECO:0000313" key="7">
    <source>
        <dbReference type="EMBL" id="PZR14938.1"/>
    </source>
</evidence>
<sequence>MLSAIALCVVVSATQQQATLEERNVYVGTYLSDVSDFALKEGHFKADLRVWVKWRGEPVVPEITFENLAELDSKDEMGFEHDGAWHSAQWRVQGTFRGDFPVHSFPFDTQTLPVVIGLEDTDGILIPDLGASGMSPQFSITGWSYEPFFQARTDVKRFGSDLGSIPHEGKSARLRRATFLVEMHRPFGPYLLKFALPLALILLMALLALFLPGDRIDVRSAMGITALLACIAFHYTQADTLPDVTYLVAADKLFLGAYVFITGTFLCSVASFRISLHNADSARKLDRFGIWALPVVALLNAGMLVADALESTYRAPPPMVEPKPSQPLLRVASANVDSVHAPGGPSRRTQLVVRGSDGIMRPAIVEEAPAMTNSMVRLLPDGGMIVRWRLREGAKWSDGRKISTKDLEYSINVGHDPLRKRIVAVDDRTVDVTYSERHGEYLNGLTLFPANDKPIGDGGADALNRLVNGKELASAAPYLTGDLVKGQKLTLVRNETYAGPRPVFEKVELLQKTPEEAAAALLAKELDVISSLTPDSYELLKGKPGVRIFEQPGEQLWVLMPNLNSPPWDSLEARRALLNAIDRDGLVKELAPMPARVASGWRDLPRKKVPASDFSLNGLTVKLHMGPQRSKSATNAIILEKLRADLAKAGVTLEVEEHEQLWQFAQKDFDGLILVGRSTDEPSRFMGAKFIEGRYRLDLVNAEHFDRAMVDEYERYVSTLYDERRDQLETVLQHMWFDRLPVLPLVLTSRLAAVREELSGPDWGNADSIWWNVDQWSLSQ</sequence>
<dbReference type="InterPro" id="IPR000914">
    <property type="entry name" value="SBP_5_dom"/>
</dbReference>
<accession>A0A2W5V0H3</accession>
<dbReference type="EMBL" id="QFQP01000006">
    <property type="protein sequence ID" value="PZR14938.1"/>
    <property type="molecule type" value="Genomic_DNA"/>
</dbReference>
<evidence type="ECO:0000259" key="6">
    <source>
        <dbReference type="Pfam" id="PF00496"/>
    </source>
</evidence>
<dbReference type="InterPro" id="IPR038050">
    <property type="entry name" value="Neuro_actylchol_rec"/>
</dbReference>
<dbReference type="GO" id="GO:0015833">
    <property type="term" value="P:peptide transport"/>
    <property type="evidence" value="ECO:0007669"/>
    <property type="project" value="TreeGrafter"/>
</dbReference>
<dbReference type="Gene3D" id="3.40.190.10">
    <property type="entry name" value="Periplasmic binding protein-like II"/>
    <property type="match status" value="1"/>
</dbReference>
<dbReference type="GO" id="GO:0006811">
    <property type="term" value="P:monoatomic ion transport"/>
    <property type="evidence" value="ECO:0007669"/>
    <property type="project" value="InterPro"/>
</dbReference>
<dbReference type="Pfam" id="PF00496">
    <property type="entry name" value="SBP_bac_5"/>
    <property type="match status" value="1"/>
</dbReference>
<evidence type="ECO:0000256" key="3">
    <source>
        <dbReference type="ARBA" id="ARBA00022448"/>
    </source>
</evidence>
<evidence type="ECO:0000256" key="2">
    <source>
        <dbReference type="ARBA" id="ARBA00005695"/>
    </source>
</evidence>
<protein>
    <recommendedName>
        <fullName evidence="6">Solute-binding protein family 5 domain-containing protein</fullName>
    </recommendedName>
</protein>
<dbReference type="AlphaFoldDB" id="A0A2W5V0H3"/>
<feature type="transmembrane region" description="Helical" evidence="5">
    <location>
        <begin position="288"/>
        <end position="309"/>
    </location>
</feature>
<evidence type="ECO:0000256" key="4">
    <source>
        <dbReference type="ARBA" id="ARBA00022729"/>
    </source>
</evidence>
<comment type="similarity">
    <text evidence="2">Belongs to the bacterial solute-binding protein 5 family.</text>
</comment>
<gene>
    <name evidence="7" type="ORF">DI536_09145</name>
</gene>
<evidence type="ECO:0000256" key="1">
    <source>
        <dbReference type="ARBA" id="ARBA00004196"/>
    </source>
</evidence>
<keyword evidence="5" id="KW-0812">Transmembrane</keyword>
<dbReference type="GO" id="GO:1904680">
    <property type="term" value="F:peptide transmembrane transporter activity"/>
    <property type="evidence" value="ECO:0007669"/>
    <property type="project" value="TreeGrafter"/>
</dbReference>
<dbReference type="InterPro" id="IPR039424">
    <property type="entry name" value="SBP_5"/>
</dbReference>
<keyword evidence="5" id="KW-1133">Transmembrane helix</keyword>
<dbReference type="SUPFAM" id="SSF53850">
    <property type="entry name" value="Periplasmic binding protein-like II"/>
    <property type="match status" value="1"/>
</dbReference>
<organism evidence="7 8">
    <name type="scientific">Archangium gephyra</name>
    <dbReference type="NCBI Taxonomy" id="48"/>
    <lineage>
        <taxon>Bacteria</taxon>
        <taxon>Pseudomonadati</taxon>
        <taxon>Myxococcota</taxon>
        <taxon>Myxococcia</taxon>
        <taxon>Myxococcales</taxon>
        <taxon>Cystobacterineae</taxon>
        <taxon>Archangiaceae</taxon>
        <taxon>Archangium</taxon>
    </lineage>
</organism>
<dbReference type="SUPFAM" id="SSF90112">
    <property type="entry name" value="Neurotransmitter-gated ion-channel transmembrane pore"/>
    <property type="match status" value="1"/>
</dbReference>
<keyword evidence="3" id="KW-0813">Transport</keyword>
<evidence type="ECO:0000313" key="8">
    <source>
        <dbReference type="Proteomes" id="UP000249061"/>
    </source>
</evidence>